<evidence type="ECO:0000313" key="3">
    <source>
        <dbReference type="Proteomes" id="UP000480178"/>
    </source>
</evidence>
<reference evidence="2 3" key="1">
    <citation type="submission" date="2020-01" db="EMBL/GenBank/DDBJ databases">
        <authorList>
            <person name="Kim M.K."/>
        </authorList>
    </citation>
    <scope>NUCLEOTIDE SEQUENCE [LARGE SCALE GENOMIC DNA]</scope>
    <source>
        <strain evidence="2 3">172606-1</strain>
    </source>
</reference>
<dbReference type="InterPro" id="IPR024775">
    <property type="entry name" value="DinB-like"/>
</dbReference>
<name>A0A6C0GKJ1_9BACT</name>
<feature type="domain" description="DinB-like" evidence="1">
    <location>
        <begin position="9"/>
        <end position="138"/>
    </location>
</feature>
<keyword evidence="3" id="KW-1185">Reference proteome</keyword>
<dbReference type="Proteomes" id="UP000480178">
    <property type="component" value="Chromosome"/>
</dbReference>
<dbReference type="Gene3D" id="1.20.120.450">
    <property type="entry name" value="dinb family like domain"/>
    <property type="match status" value="1"/>
</dbReference>
<evidence type="ECO:0000313" key="2">
    <source>
        <dbReference type="EMBL" id="QHT68467.1"/>
    </source>
</evidence>
<dbReference type="Pfam" id="PF12867">
    <property type="entry name" value="DinB_2"/>
    <property type="match status" value="1"/>
</dbReference>
<dbReference type="AlphaFoldDB" id="A0A6C0GKJ1"/>
<dbReference type="KEGG" id="rhoz:GXP67_18370"/>
<sequence>MIEELQKLYDRDIERLRKEIEAFTREEHLWQIRGQIINPAGNLALHLVGNLSTYIGKNLGQQLYVRNREAEFSSKNIPKQTLLEQISTVKAIVHSTLQTIKPEDLHQTYPENVLGYEMTTGFFLIHLLAHLSYHLGQINYIRRILE</sequence>
<evidence type="ECO:0000259" key="1">
    <source>
        <dbReference type="Pfam" id="PF12867"/>
    </source>
</evidence>
<organism evidence="2 3">
    <name type="scientific">Rhodocytophaga rosea</name>
    <dbReference type="NCBI Taxonomy" id="2704465"/>
    <lineage>
        <taxon>Bacteria</taxon>
        <taxon>Pseudomonadati</taxon>
        <taxon>Bacteroidota</taxon>
        <taxon>Cytophagia</taxon>
        <taxon>Cytophagales</taxon>
        <taxon>Rhodocytophagaceae</taxon>
        <taxon>Rhodocytophaga</taxon>
    </lineage>
</organism>
<dbReference type="InterPro" id="IPR034660">
    <property type="entry name" value="DinB/YfiT-like"/>
</dbReference>
<dbReference type="EMBL" id="CP048222">
    <property type="protein sequence ID" value="QHT68467.1"/>
    <property type="molecule type" value="Genomic_DNA"/>
</dbReference>
<proteinExistence type="predicted"/>
<gene>
    <name evidence="2" type="ORF">GXP67_18370</name>
</gene>
<dbReference type="RefSeq" id="WP_162444478.1">
    <property type="nucleotide sequence ID" value="NZ_CP048222.1"/>
</dbReference>
<dbReference type="SUPFAM" id="SSF109854">
    <property type="entry name" value="DinB/YfiT-like putative metalloenzymes"/>
    <property type="match status" value="1"/>
</dbReference>
<accession>A0A6C0GKJ1</accession>
<protein>
    <submittedName>
        <fullName evidence="2">DinB family protein</fullName>
    </submittedName>
</protein>